<dbReference type="EMBL" id="CP012159">
    <property type="protein sequence ID" value="AKT42702.1"/>
    <property type="molecule type" value="Genomic_DNA"/>
</dbReference>
<dbReference type="RefSeq" id="WP_050434286.1">
    <property type="nucleotide sequence ID" value="NZ_CP012159.1"/>
</dbReference>
<dbReference type="GO" id="GO:0006355">
    <property type="term" value="P:regulation of DNA-templated transcription"/>
    <property type="evidence" value="ECO:0007669"/>
    <property type="project" value="InterPro"/>
</dbReference>
<dbReference type="SMART" id="SM00862">
    <property type="entry name" value="Trans_reg_C"/>
    <property type="match status" value="1"/>
</dbReference>
<accession>A0A0K1EPY1</accession>
<dbReference type="GO" id="GO:0000976">
    <property type="term" value="F:transcription cis-regulatory region binding"/>
    <property type="evidence" value="ECO:0007669"/>
    <property type="project" value="TreeGrafter"/>
</dbReference>
<feature type="domain" description="OmpR/PhoB-type" evidence="5">
    <location>
        <begin position="124"/>
        <end position="217"/>
    </location>
</feature>
<dbReference type="PANTHER" id="PTHR48111">
    <property type="entry name" value="REGULATOR OF RPOS"/>
    <property type="match status" value="1"/>
</dbReference>
<dbReference type="InterPro" id="IPR039420">
    <property type="entry name" value="WalR-like"/>
</dbReference>
<dbReference type="Gene3D" id="6.10.250.690">
    <property type="match status" value="1"/>
</dbReference>
<dbReference type="PROSITE" id="PS50110">
    <property type="entry name" value="RESPONSE_REGULATORY"/>
    <property type="match status" value="1"/>
</dbReference>
<sequence length="218" mass="23658">MWVLIVDDHEEVRDLLVRSLRRDGHEVAAAATAEEARVRLAEGAVGVIVLDVALPDGSGIALCRELRQGGDSTPVLLLTAHAAVSERVAGLDAGADDFLGKPFAVSELRARVRALGRRGPELRPMEVRSGEARLDFRARCAERAGMEVPLTAREWSLLELLAARAGRFVARTEILELVWGGEVEATASLEVLVARIRRKLGEGVLRTMRGHGYALTID</sequence>
<keyword evidence="1 3" id="KW-0238">DNA-binding</keyword>
<feature type="modified residue" description="4-aspartylphosphate" evidence="2">
    <location>
        <position position="51"/>
    </location>
</feature>
<keyword evidence="7" id="KW-1185">Reference proteome</keyword>
<evidence type="ECO:0000256" key="1">
    <source>
        <dbReference type="ARBA" id="ARBA00023125"/>
    </source>
</evidence>
<dbReference type="KEGG" id="ccro:CMC5_069290"/>
<organism evidence="6 7">
    <name type="scientific">Chondromyces crocatus</name>
    <dbReference type="NCBI Taxonomy" id="52"/>
    <lineage>
        <taxon>Bacteria</taxon>
        <taxon>Pseudomonadati</taxon>
        <taxon>Myxococcota</taxon>
        <taxon>Polyangia</taxon>
        <taxon>Polyangiales</taxon>
        <taxon>Polyangiaceae</taxon>
        <taxon>Chondromyces</taxon>
    </lineage>
</organism>
<keyword evidence="2" id="KW-0597">Phosphoprotein</keyword>
<dbReference type="SMART" id="SM00448">
    <property type="entry name" value="REC"/>
    <property type="match status" value="1"/>
</dbReference>
<dbReference type="Gene3D" id="3.40.50.2300">
    <property type="match status" value="1"/>
</dbReference>
<dbReference type="PANTHER" id="PTHR48111:SF36">
    <property type="entry name" value="TRANSCRIPTIONAL REGULATORY PROTEIN CUTR"/>
    <property type="match status" value="1"/>
</dbReference>
<dbReference type="STRING" id="52.CMC5_069290"/>
<proteinExistence type="predicted"/>
<dbReference type="Pfam" id="PF00072">
    <property type="entry name" value="Response_reg"/>
    <property type="match status" value="1"/>
</dbReference>
<dbReference type="AlphaFoldDB" id="A0A0K1EPY1"/>
<name>A0A0K1EPY1_CHOCO</name>
<evidence type="ECO:0000256" key="2">
    <source>
        <dbReference type="PROSITE-ProRule" id="PRU00169"/>
    </source>
</evidence>
<dbReference type="PATRIC" id="fig|52.7.peg.7607"/>
<evidence type="ECO:0000256" key="3">
    <source>
        <dbReference type="PROSITE-ProRule" id="PRU01091"/>
    </source>
</evidence>
<dbReference type="InterPro" id="IPR011006">
    <property type="entry name" value="CheY-like_superfamily"/>
</dbReference>
<dbReference type="InterPro" id="IPR001789">
    <property type="entry name" value="Sig_transdc_resp-reg_receiver"/>
</dbReference>
<dbReference type="Proteomes" id="UP000067626">
    <property type="component" value="Chromosome"/>
</dbReference>
<gene>
    <name evidence="6" type="ORF">CMC5_069290</name>
</gene>
<evidence type="ECO:0000259" key="5">
    <source>
        <dbReference type="PROSITE" id="PS51755"/>
    </source>
</evidence>
<feature type="domain" description="Response regulatory" evidence="4">
    <location>
        <begin position="2"/>
        <end position="116"/>
    </location>
</feature>
<dbReference type="Gene3D" id="1.10.10.10">
    <property type="entry name" value="Winged helix-like DNA-binding domain superfamily/Winged helix DNA-binding domain"/>
    <property type="match status" value="1"/>
</dbReference>
<dbReference type="InterPro" id="IPR001867">
    <property type="entry name" value="OmpR/PhoB-type_DNA-bd"/>
</dbReference>
<evidence type="ECO:0000259" key="4">
    <source>
        <dbReference type="PROSITE" id="PS50110"/>
    </source>
</evidence>
<evidence type="ECO:0000313" key="7">
    <source>
        <dbReference type="Proteomes" id="UP000067626"/>
    </source>
</evidence>
<dbReference type="PROSITE" id="PS51755">
    <property type="entry name" value="OMPR_PHOB"/>
    <property type="match status" value="1"/>
</dbReference>
<dbReference type="CDD" id="cd00383">
    <property type="entry name" value="trans_reg_C"/>
    <property type="match status" value="1"/>
</dbReference>
<feature type="DNA-binding region" description="OmpR/PhoB-type" evidence="3">
    <location>
        <begin position="124"/>
        <end position="217"/>
    </location>
</feature>
<dbReference type="InterPro" id="IPR036388">
    <property type="entry name" value="WH-like_DNA-bd_sf"/>
</dbReference>
<dbReference type="Pfam" id="PF00486">
    <property type="entry name" value="Trans_reg_C"/>
    <property type="match status" value="1"/>
</dbReference>
<evidence type="ECO:0000313" key="6">
    <source>
        <dbReference type="EMBL" id="AKT42702.1"/>
    </source>
</evidence>
<reference evidence="6 7" key="1">
    <citation type="submission" date="2015-07" db="EMBL/GenBank/DDBJ databases">
        <title>Genome analysis of myxobacterium Chondromyces crocatus Cm c5 reveals a high potential for natural compound synthesis and the genetic basis for the loss of fruiting body formation.</title>
        <authorList>
            <person name="Zaburannyi N."/>
            <person name="Bunk B."/>
            <person name="Maier J."/>
            <person name="Overmann J."/>
            <person name="Mueller R."/>
        </authorList>
    </citation>
    <scope>NUCLEOTIDE SEQUENCE [LARGE SCALE GENOMIC DNA]</scope>
    <source>
        <strain evidence="6 7">Cm c5</strain>
    </source>
</reference>
<dbReference type="SUPFAM" id="SSF52172">
    <property type="entry name" value="CheY-like"/>
    <property type="match status" value="1"/>
</dbReference>
<dbReference type="GO" id="GO:0005829">
    <property type="term" value="C:cytosol"/>
    <property type="evidence" value="ECO:0007669"/>
    <property type="project" value="TreeGrafter"/>
</dbReference>
<dbReference type="GO" id="GO:0032993">
    <property type="term" value="C:protein-DNA complex"/>
    <property type="evidence" value="ECO:0007669"/>
    <property type="project" value="TreeGrafter"/>
</dbReference>
<dbReference type="GO" id="GO:0000156">
    <property type="term" value="F:phosphorelay response regulator activity"/>
    <property type="evidence" value="ECO:0007669"/>
    <property type="project" value="TreeGrafter"/>
</dbReference>
<dbReference type="OrthoDB" id="5343355at2"/>
<protein>
    <submittedName>
        <fullName evidence="6">Transcriptional regulator</fullName>
    </submittedName>
</protein>